<dbReference type="PROSITE" id="PS00373">
    <property type="entry name" value="GART"/>
    <property type="match status" value="1"/>
</dbReference>
<dbReference type="CDD" id="cd08704">
    <property type="entry name" value="Met_tRNA_FMT_C"/>
    <property type="match status" value="1"/>
</dbReference>
<dbReference type="InterPro" id="IPR041711">
    <property type="entry name" value="Met-tRNA-FMT_N"/>
</dbReference>
<feature type="binding site" evidence="8">
    <location>
        <begin position="127"/>
        <end position="130"/>
    </location>
    <ligand>
        <name>(6S)-5,6,7,8-tetrahydrofolate</name>
        <dbReference type="ChEBI" id="CHEBI:57453"/>
    </ligand>
</feature>
<keyword evidence="5 8" id="KW-0808">Transferase</keyword>
<dbReference type="Pfam" id="PF00551">
    <property type="entry name" value="Formyl_trans_N"/>
    <property type="match status" value="1"/>
</dbReference>
<reference evidence="11 12" key="1">
    <citation type="submission" date="2017-01" db="EMBL/GenBank/DDBJ databases">
        <authorList>
            <person name="Mah S.A."/>
            <person name="Swanson W.J."/>
            <person name="Moy G.W."/>
            <person name="Vacquier V.D."/>
        </authorList>
    </citation>
    <scope>NUCLEOTIDE SEQUENCE [LARGE SCALE GENOMIC DNA]</scope>
    <source>
        <strain evidence="11 12">DSM 22694</strain>
    </source>
</reference>
<dbReference type="GO" id="GO:0005829">
    <property type="term" value="C:cytosol"/>
    <property type="evidence" value="ECO:0007669"/>
    <property type="project" value="TreeGrafter"/>
</dbReference>
<dbReference type="Gene3D" id="3.40.50.170">
    <property type="entry name" value="Formyl transferase, N-terminal domain"/>
    <property type="match status" value="1"/>
</dbReference>
<dbReference type="InterPro" id="IPR005794">
    <property type="entry name" value="Fmt"/>
</dbReference>
<proteinExistence type="inferred from homology"/>
<dbReference type="CDD" id="cd08646">
    <property type="entry name" value="FMT_core_Met-tRNA-FMT_N"/>
    <property type="match status" value="1"/>
</dbReference>
<evidence type="ECO:0000256" key="3">
    <source>
        <dbReference type="ARBA" id="ARBA00012261"/>
    </source>
</evidence>
<dbReference type="Proteomes" id="UP000186110">
    <property type="component" value="Chromosome"/>
</dbReference>
<keyword evidence="12" id="KW-1185">Reference proteome</keyword>
<dbReference type="STRING" id="1484693.RS694_19230"/>
<evidence type="ECO:0000256" key="8">
    <source>
        <dbReference type="HAMAP-Rule" id="MF_00182"/>
    </source>
</evidence>
<evidence type="ECO:0000256" key="6">
    <source>
        <dbReference type="ARBA" id="ARBA00022917"/>
    </source>
</evidence>
<dbReference type="PANTHER" id="PTHR11138">
    <property type="entry name" value="METHIONYL-TRNA FORMYLTRANSFERASE"/>
    <property type="match status" value="1"/>
</dbReference>
<dbReference type="InterPro" id="IPR011034">
    <property type="entry name" value="Formyl_transferase-like_C_sf"/>
</dbReference>
<evidence type="ECO:0000256" key="7">
    <source>
        <dbReference type="ARBA" id="ARBA00048558"/>
    </source>
</evidence>
<dbReference type="EC" id="2.1.2.9" evidence="3 8"/>
<evidence type="ECO:0000259" key="10">
    <source>
        <dbReference type="Pfam" id="PF02911"/>
    </source>
</evidence>
<evidence type="ECO:0000256" key="5">
    <source>
        <dbReference type="ARBA" id="ARBA00022679"/>
    </source>
</evidence>
<dbReference type="NCBIfam" id="TIGR00460">
    <property type="entry name" value="fmt"/>
    <property type="match status" value="1"/>
</dbReference>
<evidence type="ECO:0000256" key="4">
    <source>
        <dbReference type="ARBA" id="ARBA00016014"/>
    </source>
</evidence>
<dbReference type="InterPro" id="IPR044135">
    <property type="entry name" value="Met-tRNA-FMT_C"/>
</dbReference>
<dbReference type="EMBL" id="CP019239">
    <property type="protein sequence ID" value="APW45001.1"/>
    <property type="molecule type" value="Genomic_DNA"/>
</dbReference>
<dbReference type="HAMAP" id="MF_00182">
    <property type="entry name" value="Formyl_trans"/>
    <property type="match status" value="1"/>
</dbReference>
<comment type="catalytic activity">
    <reaction evidence="7 8">
        <text>L-methionyl-tRNA(fMet) + (6R)-10-formyltetrahydrofolate = N-formyl-L-methionyl-tRNA(fMet) + (6S)-5,6,7,8-tetrahydrofolate + H(+)</text>
        <dbReference type="Rhea" id="RHEA:24380"/>
        <dbReference type="Rhea" id="RHEA-COMP:9952"/>
        <dbReference type="Rhea" id="RHEA-COMP:9953"/>
        <dbReference type="ChEBI" id="CHEBI:15378"/>
        <dbReference type="ChEBI" id="CHEBI:57453"/>
        <dbReference type="ChEBI" id="CHEBI:78530"/>
        <dbReference type="ChEBI" id="CHEBI:78844"/>
        <dbReference type="ChEBI" id="CHEBI:195366"/>
        <dbReference type="EC" id="2.1.2.9"/>
    </reaction>
</comment>
<dbReference type="AlphaFoldDB" id="A0A1P8KG91"/>
<evidence type="ECO:0000313" key="11">
    <source>
        <dbReference type="EMBL" id="APW45001.1"/>
    </source>
</evidence>
<dbReference type="SUPFAM" id="SSF50486">
    <property type="entry name" value="FMT C-terminal domain-like"/>
    <property type="match status" value="1"/>
</dbReference>
<sequence length="361" mass="38599">MRAVRPLRVIFAGTPEFARVALERLHAAGHTIALVLSQPDRPAGRGMKLQASAVKQFALEHAIPVAQPRSLRLDGKYPEDAAAARQAIADAQADVMVVAAYGLILPQWVLDDMAIGGKFGCLNIHGSLLPRWRGAAPIHRAIEVGDAETGVTIMQMDVGLDTGDMLLKQSLPIADTDTTATLHDKVADLGATLVVQALDLAAQGTLRPVKQPEEGVTYAHKIEKHEAPIDWRLDAAAIVRRVRAFNPFPGASTVLNGEVIKVWGAHVLTPGWGISVISGKAIRIWGERAGDDMRIVTPPKYCGEITALAPEGIAVASMNSVVILTELQRPGGKRLPAAEFLRGCPLQVGQRFELPAAPEVS</sequence>
<dbReference type="InterPro" id="IPR005793">
    <property type="entry name" value="Formyl_trans_C"/>
</dbReference>
<dbReference type="PANTHER" id="PTHR11138:SF5">
    <property type="entry name" value="METHIONYL-TRNA FORMYLTRANSFERASE, MITOCHONDRIAL"/>
    <property type="match status" value="1"/>
</dbReference>
<comment type="function">
    <text evidence="1 8">Attaches a formyl group to the free amino group of methionyl-tRNA(fMet). The formyl group appears to play a dual role in the initiator identity of N-formylmethionyl-tRNA by promoting its recognition by IF2 and preventing the misappropriation of this tRNA by the elongation apparatus.</text>
</comment>
<dbReference type="InterPro" id="IPR001555">
    <property type="entry name" value="GART_AS"/>
</dbReference>
<dbReference type="Gene3D" id="3.10.25.10">
    <property type="entry name" value="Formyl transferase, C-terminal domain"/>
    <property type="match status" value="1"/>
</dbReference>
<protein>
    <recommendedName>
        <fullName evidence="4 8">Methionyl-tRNA formyltransferase</fullName>
        <ecNumber evidence="3 8">2.1.2.9</ecNumber>
    </recommendedName>
</protein>
<keyword evidence="6 8" id="KW-0648">Protein biosynthesis</keyword>
<dbReference type="GO" id="GO:0004479">
    <property type="term" value="F:methionyl-tRNA formyltransferase activity"/>
    <property type="evidence" value="ECO:0007669"/>
    <property type="project" value="UniProtKB-UniRule"/>
</dbReference>
<name>A0A1P8KG91_9BURK</name>
<organism evidence="11 12">
    <name type="scientific">Rhodoferax saidenbachensis</name>
    <dbReference type="NCBI Taxonomy" id="1484693"/>
    <lineage>
        <taxon>Bacteria</taxon>
        <taxon>Pseudomonadati</taxon>
        <taxon>Pseudomonadota</taxon>
        <taxon>Betaproteobacteria</taxon>
        <taxon>Burkholderiales</taxon>
        <taxon>Comamonadaceae</taxon>
        <taxon>Rhodoferax</taxon>
    </lineage>
</organism>
<dbReference type="InterPro" id="IPR002376">
    <property type="entry name" value="Formyl_transf_N"/>
</dbReference>
<feature type="domain" description="Formyl transferase C-terminal" evidence="10">
    <location>
        <begin position="221"/>
        <end position="344"/>
    </location>
</feature>
<accession>A0A1P8KG91</accession>
<dbReference type="eggNOG" id="COG0223">
    <property type="taxonomic scope" value="Bacteria"/>
</dbReference>
<gene>
    <name evidence="8" type="primary">fmt</name>
    <name evidence="11" type="ORF">RS694_19230</name>
</gene>
<evidence type="ECO:0000256" key="2">
    <source>
        <dbReference type="ARBA" id="ARBA00010699"/>
    </source>
</evidence>
<evidence type="ECO:0000313" key="12">
    <source>
        <dbReference type="Proteomes" id="UP000186110"/>
    </source>
</evidence>
<dbReference type="SUPFAM" id="SSF53328">
    <property type="entry name" value="Formyltransferase"/>
    <property type="match status" value="1"/>
</dbReference>
<dbReference type="KEGG" id="rsb:RS694_19230"/>
<dbReference type="Pfam" id="PF02911">
    <property type="entry name" value="Formyl_trans_C"/>
    <property type="match status" value="1"/>
</dbReference>
<dbReference type="InterPro" id="IPR037022">
    <property type="entry name" value="Formyl_trans_C_sf"/>
</dbReference>
<evidence type="ECO:0000259" key="9">
    <source>
        <dbReference type="Pfam" id="PF00551"/>
    </source>
</evidence>
<comment type="similarity">
    <text evidence="2 8">Belongs to the Fmt family.</text>
</comment>
<dbReference type="InterPro" id="IPR036477">
    <property type="entry name" value="Formyl_transf_N_sf"/>
</dbReference>
<evidence type="ECO:0000256" key="1">
    <source>
        <dbReference type="ARBA" id="ARBA00002606"/>
    </source>
</evidence>
<feature type="domain" description="Formyl transferase N-terminal" evidence="9">
    <location>
        <begin position="9"/>
        <end position="198"/>
    </location>
</feature>